<reference evidence="2 3" key="1">
    <citation type="journal article" date="2003" name="Nature">
        <title>The genome of a motile marine Synechococcus.</title>
        <authorList>
            <person name="Palenik B."/>
            <person name="Brahamsha B."/>
            <person name="Larimer F."/>
            <person name="Land M."/>
            <person name="Hauser L."/>
            <person name="Chain P."/>
            <person name="Lamerdin J."/>
            <person name="Regala W."/>
            <person name="Allen E.A."/>
            <person name="McCarren J."/>
            <person name="Paulsen I."/>
            <person name="Dufresne A."/>
            <person name="Partensky F."/>
            <person name="Webb E."/>
            <person name="Waterbury J."/>
        </authorList>
    </citation>
    <scope>NUCLEOTIDE SEQUENCE [LARGE SCALE GENOMIC DNA]</scope>
    <source>
        <strain evidence="2 3">WH8102</strain>
    </source>
</reference>
<feature type="domain" description="Plastid lipid-associated protein/fibrillin conserved" evidence="1">
    <location>
        <begin position="87"/>
        <end position="186"/>
    </location>
</feature>
<dbReference type="AlphaFoldDB" id="Q7U983"/>
<dbReference type="STRING" id="84588.SYNW0375"/>
<dbReference type="EMBL" id="BX569690">
    <property type="protein sequence ID" value="CAE06890.1"/>
    <property type="molecule type" value="Genomic_DNA"/>
</dbReference>
<evidence type="ECO:0000259" key="1">
    <source>
        <dbReference type="Pfam" id="PF04755"/>
    </source>
</evidence>
<evidence type="ECO:0000313" key="3">
    <source>
        <dbReference type="Proteomes" id="UP000001422"/>
    </source>
</evidence>
<dbReference type="Pfam" id="PF04755">
    <property type="entry name" value="PAP_fibrillin"/>
    <property type="match status" value="1"/>
</dbReference>
<accession>Q7U983</accession>
<organism evidence="2 3">
    <name type="scientific">Parasynechococcus marenigrum (strain WH8102)</name>
    <dbReference type="NCBI Taxonomy" id="84588"/>
    <lineage>
        <taxon>Bacteria</taxon>
        <taxon>Bacillati</taxon>
        <taxon>Cyanobacteriota</taxon>
        <taxon>Cyanophyceae</taxon>
        <taxon>Synechococcales</taxon>
        <taxon>Prochlorococcaceae</taxon>
        <taxon>Parasynechococcus</taxon>
        <taxon>Parasynechococcus marenigrum</taxon>
    </lineage>
</organism>
<sequence>MYDVSPLHVFLWISPVCANNCELLISNNRDELVRLLRETPNSLVIPKLVSEVEDNYPADLSCGSDLLYGGIRWSSSTQPLLRQAPWLENLQILDPVTKRGGNILRLRGPLVAVGSVFVQADLDVINSTRVEVCFRRGGWIGPRHSGIGQIKLLKDVRQSFPAWLDMTVLDSQLRICRGNAGTTFALLRQSDKSVAEFLG</sequence>
<dbReference type="HOGENOM" id="CLU_1546819_0_0_3"/>
<proteinExistence type="predicted"/>
<name>Q7U983_PARMW</name>
<protein>
    <recommendedName>
        <fullName evidence="1">Plastid lipid-associated protein/fibrillin conserved domain-containing protein</fullName>
    </recommendedName>
</protein>
<dbReference type="KEGG" id="syw:SYNW0375"/>
<dbReference type="eggNOG" id="ENOG5032UHE">
    <property type="taxonomic scope" value="Bacteria"/>
</dbReference>
<dbReference type="Proteomes" id="UP000001422">
    <property type="component" value="Chromosome"/>
</dbReference>
<dbReference type="InterPro" id="IPR006843">
    <property type="entry name" value="PAP/fibrillin_dom"/>
</dbReference>
<evidence type="ECO:0000313" key="2">
    <source>
        <dbReference type="EMBL" id="CAE06890.1"/>
    </source>
</evidence>
<keyword evidence="3" id="KW-1185">Reference proteome</keyword>
<gene>
    <name evidence="2" type="ordered locus">SYNW0375</name>
</gene>